<dbReference type="Proteomes" id="UP000502823">
    <property type="component" value="Unassembled WGS sequence"/>
</dbReference>
<feature type="compositionally biased region" description="Polar residues" evidence="1">
    <location>
        <begin position="292"/>
        <end position="307"/>
    </location>
</feature>
<dbReference type="SUPFAM" id="SSF52833">
    <property type="entry name" value="Thioredoxin-like"/>
    <property type="match status" value="1"/>
</dbReference>
<dbReference type="Pfam" id="PF00462">
    <property type="entry name" value="Glutaredoxin"/>
    <property type="match status" value="1"/>
</dbReference>
<evidence type="ECO:0000313" key="4">
    <source>
        <dbReference type="Proteomes" id="UP000502823"/>
    </source>
</evidence>
<organism evidence="3 4">
    <name type="scientific">Coptotermes formosanus</name>
    <name type="common">Formosan subterranean termite</name>
    <dbReference type="NCBI Taxonomy" id="36987"/>
    <lineage>
        <taxon>Eukaryota</taxon>
        <taxon>Metazoa</taxon>
        <taxon>Ecdysozoa</taxon>
        <taxon>Arthropoda</taxon>
        <taxon>Hexapoda</taxon>
        <taxon>Insecta</taxon>
        <taxon>Pterygota</taxon>
        <taxon>Neoptera</taxon>
        <taxon>Polyneoptera</taxon>
        <taxon>Dictyoptera</taxon>
        <taxon>Blattodea</taxon>
        <taxon>Blattoidea</taxon>
        <taxon>Termitoidae</taxon>
        <taxon>Rhinotermitidae</taxon>
        <taxon>Coptotermes</taxon>
    </lineage>
</organism>
<feature type="compositionally biased region" description="Polar residues" evidence="1">
    <location>
        <begin position="142"/>
        <end position="155"/>
    </location>
</feature>
<dbReference type="GO" id="GO:0007605">
    <property type="term" value="P:sensory perception of sound"/>
    <property type="evidence" value="ECO:0007669"/>
    <property type="project" value="InterPro"/>
</dbReference>
<keyword evidence="4" id="KW-1185">Reference proteome</keyword>
<dbReference type="AlphaFoldDB" id="A0A6L2PGK3"/>
<gene>
    <name evidence="3" type="ORF">Cfor_12145</name>
</gene>
<dbReference type="FunCoup" id="A0A6L2PGK3">
    <property type="interactions" value="8"/>
</dbReference>
<dbReference type="InParanoid" id="A0A6L2PGK3"/>
<dbReference type="Gene3D" id="3.40.30.10">
    <property type="entry name" value="Glutaredoxin"/>
    <property type="match status" value="1"/>
</dbReference>
<evidence type="ECO:0000313" key="3">
    <source>
        <dbReference type="EMBL" id="GFG31604.1"/>
    </source>
</evidence>
<reference evidence="4" key="1">
    <citation type="submission" date="2020-01" db="EMBL/GenBank/DDBJ databases">
        <title>Draft genome sequence of the Termite Coptotermes fromosanus.</title>
        <authorList>
            <person name="Itakura S."/>
            <person name="Yosikawa Y."/>
            <person name="Umezawa K."/>
        </authorList>
    </citation>
    <scope>NUCLEOTIDE SEQUENCE [LARGE SCALE GENOMIC DNA]</scope>
</reference>
<feature type="region of interest" description="Disordered" evidence="1">
    <location>
        <begin position="117"/>
        <end position="155"/>
    </location>
</feature>
<accession>A0A6L2PGK3</accession>
<feature type="compositionally biased region" description="Basic and acidic residues" evidence="1">
    <location>
        <begin position="176"/>
        <end position="188"/>
    </location>
</feature>
<dbReference type="EMBL" id="BLKM01004523">
    <property type="protein sequence ID" value="GFG31604.1"/>
    <property type="molecule type" value="Genomic_DNA"/>
</dbReference>
<dbReference type="PANTHER" id="PTHR46990">
    <property type="entry name" value="GLUTAREDOXIN DOMAIN-CONTAINING CYSTEINE-RICH PROTEIN 1"/>
    <property type="match status" value="1"/>
</dbReference>
<feature type="region of interest" description="Disordered" evidence="1">
    <location>
        <begin position="223"/>
        <end position="307"/>
    </location>
</feature>
<feature type="compositionally biased region" description="Basic and acidic residues" evidence="1">
    <location>
        <begin position="438"/>
        <end position="462"/>
    </location>
</feature>
<feature type="compositionally biased region" description="Polar residues" evidence="1">
    <location>
        <begin position="189"/>
        <end position="202"/>
    </location>
</feature>
<dbReference type="InterPro" id="IPR036249">
    <property type="entry name" value="Thioredoxin-like_sf"/>
</dbReference>
<protein>
    <recommendedName>
        <fullName evidence="2">Glutaredoxin domain-containing protein</fullName>
    </recommendedName>
</protein>
<sequence length="629" mass="69010">MDDVADRSSTPPPLPPKTRKSINISSVTGNNQDITTQVTPATRNITVFGVVTTDGSTVLPPTESSHSHTLSFSFPEVRSLNLLSGQKIHTPTASLHSITNGDHHVVKIRISPGDDAITSRSNTQHPANLQQHESLCGKPPASSLSKAEPQSLNFHPSHYTSIPAEGCIRINVGSSDAEHPQQHEEMVRRSTTSTSGNFMKTSTPERANPYFFYGSYSSNGTVISSGQSSPSDTLDSGTCSDLDGSTPPPLPKKKSVTNSTAKVTVTVNGGGHRRTGSLTSSGAEVDSDDEGSNISCDSLNSSELNGESTIVEEAREDIKEIHEVSKVKSAEPGAEMETRFQSPTPTQPPRSNIPSVEHSLPQGLLQDIRDRTAKLTVVPSPCSTLTRKTRTWADELSSKSKKHNELKNGNDANIKLNGTMLKYSDISPTSTLSNSSDDQSKRSIVEEKTYEERQKETTEKQHASCSKIIKNGEKFDTDRFYKFHLNEHVSDSTDINHGNYIENEETFAGYRDLLQGKESSSTIRSAKGTVRGVKNRVRAGIATFLQLHDTKNYKKEEAGKVVVYTTTMGVVRQTYQDCVLVKKILRNLMVKYEERDVFMSRETQAEIRERMCSDVIIVPQVFVEGQHIG</sequence>
<feature type="compositionally biased region" description="Polar residues" evidence="1">
    <location>
        <begin position="256"/>
        <end position="267"/>
    </location>
</feature>
<proteinExistence type="predicted"/>
<feature type="region of interest" description="Disordered" evidence="1">
    <location>
        <begin position="326"/>
        <end position="357"/>
    </location>
</feature>
<feature type="compositionally biased region" description="Polar residues" evidence="1">
    <location>
        <begin position="118"/>
        <end position="133"/>
    </location>
</feature>
<dbReference type="InterPro" id="IPR042797">
    <property type="entry name" value="GRXCR1"/>
</dbReference>
<feature type="region of interest" description="Disordered" evidence="1">
    <location>
        <begin position="176"/>
        <end position="202"/>
    </location>
</feature>
<dbReference type="InterPro" id="IPR002109">
    <property type="entry name" value="Glutaredoxin"/>
</dbReference>
<feature type="domain" description="Glutaredoxin" evidence="2">
    <location>
        <begin position="561"/>
        <end position="628"/>
    </location>
</feature>
<name>A0A6L2PGK3_COPFO</name>
<evidence type="ECO:0000259" key="2">
    <source>
        <dbReference type="Pfam" id="PF00462"/>
    </source>
</evidence>
<feature type="region of interest" description="Disordered" evidence="1">
    <location>
        <begin position="427"/>
        <end position="462"/>
    </location>
</feature>
<feature type="region of interest" description="Disordered" evidence="1">
    <location>
        <begin position="1"/>
        <end position="24"/>
    </location>
</feature>
<evidence type="ECO:0000256" key="1">
    <source>
        <dbReference type="SAM" id="MobiDB-lite"/>
    </source>
</evidence>
<dbReference type="OrthoDB" id="423313at2759"/>
<feature type="compositionally biased region" description="Polar residues" evidence="1">
    <location>
        <begin position="223"/>
        <end position="239"/>
    </location>
</feature>
<dbReference type="PANTHER" id="PTHR46990:SF1">
    <property type="entry name" value="GLUTAREDOXIN DOMAIN-CONTAINING CYSTEINE-RICH PROTEIN 1"/>
    <property type="match status" value="1"/>
</dbReference>
<feature type="non-terminal residue" evidence="3">
    <location>
        <position position="629"/>
    </location>
</feature>
<feature type="compositionally biased region" description="Polar residues" evidence="1">
    <location>
        <begin position="339"/>
        <end position="354"/>
    </location>
</feature>
<dbReference type="PROSITE" id="PS51354">
    <property type="entry name" value="GLUTAREDOXIN_2"/>
    <property type="match status" value="1"/>
</dbReference>
<comment type="caution">
    <text evidence="3">The sequence shown here is derived from an EMBL/GenBank/DDBJ whole genome shotgun (WGS) entry which is preliminary data.</text>
</comment>
<feature type="compositionally biased region" description="Polar residues" evidence="1">
    <location>
        <begin position="427"/>
        <end position="437"/>
    </location>
</feature>